<dbReference type="PANTHER" id="PTHR34997">
    <property type="entry name" value="AM15"/>
    <property type="match status" value="1"/>
</dbReference>
<evidence type="ECO:0000313" key="6">
    <source>
        <dbReference type="EMBL" id="GAP82818.1"/>
    </source>
</evidence>
<evidence type="ECO:0000313" key="7">
    <source>
        <dbReference type="Proteomes" id="UP000054516"/>
    </source>
</evidence>
<name>A0A1S7UI18_ROSNE</name>
<evidence type="ECO:0000256" key="1">
    <source>
        <dbReference type="ARBA" id="ARBA00022669"/>
    </source>
</evidence>
<comment type="similarity">
    <text evidence="3">Belongs to the secreted LysM effector family.</text>
</comment>
<dbReference type="Gene3D" id="3.10.350.10">
    <property type="entry name" value="LysM domain"/>
    <property type="match status" value="1"/>
</dbReference>
<reference evidence="6" key="1">
    <citation type="submission" date="2016-03" db="EMBL/GenBank/DDBJ databases">
        <title>Draft genome sequence of Rosellinia necatrix.</title>
        <authorList>
            <person name="Kanematsu S."/>
        </authorList>
    </citation>
    <scope>NUCLEOTIDE SEQUENCE [LARGE SCALE GENOMIC DNA]</scope>
    <source>
        <strain evidence="6">W97</strain>
    </source>
</reference>
<evidence type="ECO:0000256" key="2">
    <source>
        <dbReference type="ARBA" id="ARBA00023026"/>
    </source>
</evidence>
<dbReference type="InterPro" id="IPR052210">
    <property type="entry name" value="LysM1-like"/>
</dbReference>
<evidence type="ECO:0000259" key="5">
    <source>
        <dbReference type="PROSITE" id="PS51782"/>
    </source>
</evidence>
<dbReference type="InterPro" id="IPR018392">
    <property type="entry name" value="LysM"/>
</dbReference>
<evidence type="ECO:0000256" key="3">
    <source>
        <dbReference type="ARBA" id="ARBA00044955"/>
    </source>
</evidence>
<keyword evidence="2" id="KW-0843">Virulence</keyword>
<dbReference type="PROSITE" id="PS51782">
    <property type="entry name" value="LYSM"/>
    <property type="match status" value="1"/>
</dbReference>
<gene>
    <name evidence="6" type="ORF">SAMD00023353_0103480</name>
</gene>
<dbReference type="PANTHER" id="PTHR34997:SF1">
    <property type="entry name" value="PEPTIDOGLYCAN-BINDING LYSIN DOMAIN"/>
    <property type="match status" value="1"/>
</dbReference>
<sequence>MLAQVLISISLAAHALAAPASGFELAARQGYDEHCTSFYTVAAGDTCVGIQTKLNNIFTLDRFFMLNPQVNSACTNLFPGEVVCIASEGYPKPSS</sequence>
<dbReference type="Proteomes" id="UP000054516">
    <property type="component" value="Unassembled WGS sequence"/>
</dbReference>
<keyword evidence="4" id="KW-0732">Signal</keyword>
<feature type="signal peptide" evidence="4">
    <location>
        <begin position="1"/>
        <end position="17"/>
    </location>
</feature>
<dbReference type="CDD" id="cd00118">
    <property type="entry name" value="LysM"/>
    <property type="match status" value="1"/>
</dbReference>
<keyword evidence="1" id="KW-0147">Chitin-binding</keyword>
<evidence type="ECO:0000256" key="4">
    <source>
        <dbReference type="SAM" id="SignalP"/>
    </source>
</evidence>
<feature type="domain" description="LysM" evidence="5">
    <location>
        <begin position="37"/>
        <end position="85"/>
    </location>
</feature>
<dbReference type="GO" id="GO:0008061">
    <property type="term" value="F:chitin binding"/>
    <property type="evidence" value="ECO:0007669"/>
    <property type="project" value="UniProtKB-KW"/>
</dbReference>
<proteinExistence type="inferred from homology"/>
<accession>A0A1S7UI18</accession>
<dbReference type="SUPFAM" id="SSF54106">
    <property type="entry name" value="LysM domain"/>
    <property type="match status" value="1"/>
</dbReference>
<keyword evidence="7" id="KW-1185">Reference proteome</keyword>
<organism evidence="6">
    <name type="scientific">Rosellinia necatrix</name>
    <name type="common">White root-rot fungus</name>
    <dbReference type="NCBI Taxonomy" id="77044"/>
    <lineage>
        <taxon>Eukaryota</taxon>
        <taxon>Fungi</taxon>
        <taxon>Dikarya</taxon>
        <taxon>Ascomycota</taxon>
        <taxon>Pezizomycotina</taxon>
        <taxon>Sordariomycetes</taxon>
        <taxon>Xylariomycetidae</taxon>
        <taxon>Xylariales</taxon>
        <taxon>Xylariaceae</taxon>
        <taxon>Rosellinia</taxon>
    </lineage>
</organism>
<feature type="chain" id="PRO_5012142329" evidence="4">
    <location>
        <begin position="18"/>
        <end position="95"/>
    </location>
</feature>
<protein>
    <submittedName>
        <fullName evidence="6">Putative carbohydrate-binding module family 50 protein</fullName>
    </submittedName>
</protein>
<dbReference type="InterPro" id="IPR036779">
    <property type="entry name" value="LysM_dom_sf"/>
</dbReference>
<dbReference type="AlphaFoldDB" id="A0A1S7UI18"/>
<dbReference type="OrthoDB" id="2281372at2759"/>
<dbReference type="EMBL" id="DF977446">
    <property type="protein sequence ID" value="GAP82818.1"/>
    <property type="molecule type" value="Genomic_DNA"/>
</dbReference>